<accession>A0A644WLY3</accession>
<dbReference type="InterPro" id="IPR001279">
    <property type="entry name" value="Metallo-B-lactamas"/>
</dbReference>
<sequence length="219" mass="23978">MHIRYAGHSCFIIEGSKKLLFDPMPIEDPASVDADLTLLSHAHADHIGALPERFSTTAAVHELSGYLKSLGVQTIGMNIGGTVEYEGITVRMVPALHSSSIRQPDGTSLYMGQACGFIVEMDGHVIYYAGDTGLFSDMKLLRELYHPDIAILPAGGRYTMGPEECMISAEWVGAKTIIPMHVNTYPEIEQDMAAFRRAVELTTVMHVEIMQPGDSLELP</sequence>
<evidence type="ECO:0000256" key="1">
    <source>
        <dbReference type="ARBA" id="ARBA00022801"/>
    </source>
</evidence>
<dbReference type="SUPFAM" id="SSF56281">
    <property type="entry name" value="Metallo-hydrolase/oxidoreductase"/>
    <property type="match status" value="1"/>
</dbReference>
<evidence type="ECO:0000313" key="3">
    <source>
        <dbReference type="EMBL" id="MPM04619.1"/>
    </source>
</evidence>
<dbReference type="HAMAP" id="MF_00457">
    <property type="entry name" value="UPF0173"/>
    <property type="match status" value="1"/>
</dbReference>
<protein>
    <recommendedName>
        <fullName evidence="2">Metallo-beta-lactamase domain-containing protein</fullName>
    </recommendedName>
</protein>
<dbReference type="GO" id="GO:0016787">
    <property type="term" value="F:hydrolase activity"/>
    <property type="evidence" value="ECO:0007669"/>
    <property type="project" value="UniProtKB-KW"/>
</dbReference>
<name>A0A644WLY3_9ZZZZ</name>
<dbReference type="AlphaFoldDB" id="A0A644WLY3"/>
<keyword evidence="1" id="KW-0378">Hydrolase</keyword>
<dbReference type="InterPro" id="IPR050114">
    <property type="entry name" value="UPF0173_UPF0282_UlaG_hydrolase"/>
</dbReference>
<organism evidence="3">
    <name type="scientific">bioreactor metagenome</name>
    <dbReference type="NCBI Taxonomy" id="1076179"/>
    <lineage>
        <taxon>unclassified sequences</taxon>
        <taxon>metagenomes</taxon>
        <taxon>ecological metagenomes</taxon>
    </lineage>
</organism>
<dbReference type="InterPro" id="IPR036866">
    <property type="entry name" value="RibonucZ/Hydroxyglut_hydro"/>
</dbReference>
<dbReference type="InterPro" id="IPR022877">
    <property type="entry name" value="UPF0173"/>
</dbReference>
<dbReference type="PANTHER" id="PTHR43546:SF3">
    <property type="entry name" value="UPF0173 METAL-DEPENDENT HYDROLASE MJ1163"/>
    <property type="match status" value="1"/>
</dbReference>
<feature type="domain" description="Metallo-beta-lactamase" evidence="2">
    <location>
        <begin position="7"/>
        <end position="181"/>
    </location>
</feature>
<dbReference type="SMART" id="SM00849">
    <property type="entry name" value="Lactamase_B"/>
    <property type="match status" value="1"/>
</dbReference>
<reference evidence="3" key="1">
    <citation type="submission" date="2019-08" db="EMBL/GenBank/DDBJ databases">
        <authorList>
            <person name="Kucharzyk K."/>
            <person name="Murdoch R.W."/>
            <person name="Higgins S."/>
            <person name="Loffler F."/>
        </authorList>
    </citation>
    <scope>NUCLEOTIDE SEQUENCE</scope>
</reference>
<dbReference type="EMBL" id="VSSQ01001054">
    <property type="protein sequence ID" value="MPM04619.1"/>
    <property type="molecule type" value="Genomic_DNA"/>
</dbReference>
<proteinExistence type="inferred from homology"/>
<dbReference type="NCBIfam" id="NF001911">
    <property type="entry name" value="PRK00685.1"/>
    <property type="match status" value="1"/>
</dbReference>
<dbReference type="Gene3D" id="3.60.15.10">
    <property type="entry name" value="Ribonuclease Z/Hydroxyacylglutathione hydrolase-like"/>
    <property type="match status" value="1"/>
</dbReference>
<dbReference type="PANTHER" id="PTHR43546">
    <property type="entry name" value="UPF0173 METAL-DEPENDENT HYDROLASE MJ1163-RELATED"/>
    <property type="match status" value="1"/>
</dbReference>
<dbReference type="Pfam" id="PF13483">
    <property type="entry name" value="Lactamase_B_3"/>
    <property type="match status" value="1"/>
</dbReference>
<gene>
    <name evidence="3" type="ORF">SDC9_50897</name>
</gene>
<evidence type="ECO:0000259" key="2">
    <source>
        <dbReference type="SMART" id="SM00849"/>
    </source>
</evidence>
<comment type="caution">
    <text evidence="3">The sequence shown here is derived from an EMBL/GenBank/DDBJ whole genome shotgun (WGS) entry which is preliminary data.</text>
</comment>